<comment type="similarity">
    <text evidence="1">Belongs to the acetyltransferase family. RimI subfamily.</text>
</comment>
<evidence type="ECO:0000256" key="1">
    <source>
        <dbReference type="ARBA" id="ARBA00005395"/>
    </source>
</evidence>
<dbReference type="EC" id="2.3.1.266" evidence="6"/>
<dbReference type="InterPro" id="IPR006464">
    <property type="entry name" value="AcTrfase_RimI/Ard1"/>
</dbReference>
<sequence>MTAYRADAHKILIRPMGAGDIDQVTAIEVEVTADPWNSKQFQQSLEDHHCLVICRQDADPMVPIGYMVLATVVDQAEILNIAIDPKYQGHSLGSQLLNHGLQSLPTIIEEVLLDVRVSNFPAISLYFNYGFIEVGRRRDYYRTEFGREDAILMTLQRAAVDLV</sequence>
<dbReference type="Pfam" id="PF00583">
    <property type="entry name" value="Acetyltransf_1"/>
    <property type="match status" value="1"/>
</dbReference>
<name>A0ABY5TKS8_9GAMM</name>
<keyword evidence="6" id="KW-0689">Ribosomal protein</keyword>
<dbReference type="CDD" id="cd04301">
    <property type="entry name" value="NAT_SF"/>
    <property type="match status" value="1"/>
</dbReference>
<dbReference type="InterPro" id="IPR016181">
    <property type="entry name" value="Acyl_CoA_acyltransferase"/>
</dbReference>
<evidence type="ECO:0000313" key="6">
    <source>
        <dbReference type="EMBL" id="UVW34463.1"/>
    </source>
</evidence>
<evidence type="ECO:0000256" key="3">
    <source>
        <dbReference type="ARBA" id="ARBA00022679"/>
    </source>
</evidence>
<evidence type="ECO:0000313" key="7">
    <source>
        <dbReference type="Proteomes" id="UP001059934"/>
    </source>
</evidence>
<accession>A0ABY5TKS8</accession>
<evidence type="ECO:0000259" key="5">
    <source>
        <dbReference type="PROSITE" id="PS51186"/>
    </source>
</evidence>
<dbReference type="EMBL" id="CP103416">
    <property type="protein sequence ID" value="UVW34463.1"/>
    <property type="molecule type" value="Genomic_DNA"/>
</dbReference>
<dbReference type="PANTHER" id="PTHR43420:SF44">
    <property type="entry name" value="ACETYLTRANSFERASE YPEA"/>
    <property type="match status" value="1"/>
</dbReference>
<gene>
    <name evidence="6" type="primary">rimI</name>
    <name evidence="6" type="ORF">NYF23_10635</name>
</gene>
<protein>
    <submittedName>
        <fullName evidence="6">Ribosomal protein S18-alanine N-acetyltransferase</fullName>
        <ecNumber evidence="6">2.3.1.266</ecNumber>
    </submittedName>
</protein>
<dbReference type="InterPro" id="IPR050680">
    <property type="entry name" value="YpeA/RimI_acetyltransf"/>
</dbReference>
<keyword evidence="3 6" id="KW-0808">Transferase</keyword>
<evidence type="ECO:0000256" key="4">
    <source>
        <dbReference type="ARBA" id="ARBA00023315"/>
    </source>
</evidence>
<dbReference type="InterPro" id="IPR000182">
    <property type="entry name" value="GNAT_dom"/>
</dbReference>
<evidence type="ECO:0000256" key="2">
    <source>
        <dbReference type="ARBA" id="ARBA00022490"/>
    </source>
</evidence>
<dbReference type="PROSITE" id="PS51186">
    <property type="entry name" value="GNAT"/>
    <property type="match status" value="1"/>
</dbReference>
<dbReference type="GO" id="GO:0005840">
    <property type="term" value="C:ribosome"/>
    <property type="evidence" value="ECO:0007669"/>
    <property type="project" value="UniProtKB-KW"/>
</dbReference>
<keyword evidence="6" id="KW-0687">Ribonucleoprotein</keyword>
<dbReference type="NCBIfam" id="TIGR01575">
    <property type="entry name" value="rimI"/>
    <property type="match status" value="1"/>
</dbReference>
<organism evidence="6 7">
    <name type="scientific">SAR92 clade bacterium H455</name>
    <dbReference type="NCBI Taxonomy" id="2974818"/>
    <lineage>
        <taxon>Bacteria</taxon>
        <taxon>Pseudomonadati</taxon>
        <taxon>Pseudomonadota</taxon>
        <taxon>Gammaproteobacteria</taxon>
        <taxon>Cellvibrionales</taxon>
        <taxon>Porticoccaceae</taxon>
        <taxon>SAR92 clade</taxon>
    </lineage>
</organism>
<proteinExistence type="inferred from homology"/>
<dbReference type="PANTHER" id="PTHR43420">
    <property type="entry name" value="ACETYLTRANSFERASE"/>
    <property type="match status" value="1"/>
</dbReference>
<dbReference type="Gene3D" id="3.40.630.30">
    <property type="match status" value="1"/>
</dbReference>
<reference evidence="6" key="1">
    <citation type="submission" date="2022-08" db="EMBL/GenBank/DDBJ databases">
        <title>Catabolic pathway analysis in culturable SAR92 clade bacteria reveals their overlooked roles in DMSP degradation in coastal seas.</title>
        <authorList>
            <person name="He X."/>
            <person name="Zhang X."/>
            <person name="Zhang Y."/>
        </authorList>
    </citation>
    <scope>NUCLEOTIDE SEQUENCE</scope>
    <source>
        <strain evidence="6">H455</strain>
    </source>
</reference>
<dbReference type="GO" id="GO:0008999">
    <property type="term" value="F:protein-N-terminal-alanine acetyltransferase activity"/>
    <property type="evidence" value="ECO:0007669"/>
    <property type="project" value="UniProtKB-EC"/>
</dbReference>
<dbReference type="Proteomes" id="UP001059934">
    <property type="component" value="Chromosome"/>
</dbReference>
<feature type="domain" description="N-acetyltransferase" evidence="5">
    <location>
        <begin position="11"/>
        <end position="158"/>
    </location>
</feature>
<keyword evidence="7" id="KW-1185">Reference proteome</keyword>
<dbReference type="SUPFAM" id="SSF55729">
    <property type="entry name" value="Acyl-CoA N-acyltransferases (Nat)"/>
    <property type="match status" value="1"/>
</dbReference>
<keyword evidence="2" id="KW-0963">Cytoplasm</keyword>
<keyword evidence="4 6" id="KW-0012">Acyltransferase</keyword>